<feature type="transmembrane region" description="Helical" evidence="7">
    <location>
        <begin position="264"/>
        <end position="286"/>
    </location>
</feature>
<dbReference type="GO" id="GO:0042910">
    <property type="term" value="F:xenobiotic transmembrane transporter activity"/>
    <property type="evidence" value="ECO:0007669"/>
    <property type="project" value="InterPro"/>
</dbReference>
<dbReference type="Pfam" id="PF01554">
    <property type="entry name" value="MatE"/>
    <property type="match status" value="2"/>
</dbReference>
<keyword evidence="3" id="KW-1003">Cell membrane</keyword>
<accession>A0A927FIC1</accession>
<keyword evidence="4 7" id="KW-0812">Transmembrane</keyword>
<feature type="transmembrane region" description="Helical" evidence="7">
    <location>
        <begin position="106"/>
        <end position="130"/>
    </location>
</feature>
<feature type="transmembrane region" description="Helical" evidence="7">
    <location>
        <begin position="400"/>
        <end position="420"/>
    </location>
</feature>
<dbReference type="CDD" id="cd13134">
    <property type="entry name" value="MATE_like_8"/>
    <property type="match status" value="1"/>
</dbReference>
<gene>
    <name evidence="8" type="ORF">IC609_15445</name>
</gene>
<evidence type="ECO:0000313" key="8">
    <source>
        <dbReference type="EMBL" id="MBD8051930.1"/>
    </source>
</evidence>
<dbReference type="Proteomes" id="UP000647424">
    <property type="component" value="Unassembled WGS sequence"/>
</dbReference>
<dbReference type="PANTHER" id="PTHR42925:SF1">
    <property type="entry name" value="VIRULENCE FACTOR MVIN"/>
    <property type="match status" value="1"/>
</dbReference>
<evidence type="ECO:0000256" key="4">
    <source>
        <dbReference type="ARBA" id="ARBA00022692"/>
    </source>
</evidence>
<evidence type="ECO:0000256" key="6">
    <source>
        <dbReference type="ARBA" id="ARBA00023136"/>
    </source>
</evidence>
<dbReference type="InterPro" id="IPR002528">
    <property type="entry name" value="MATE_fam"/>
</dbReference>
<protein>
    <submittedName>
        <fullName evidence="8">MATE family efflux transporter</fullName>
    </submittedName>
</protein>
<dbReference type="PANTHER" id="PTHR42925">
    <property type="entry name" value="MULTIDRUG AND TOXIN EFFLUX PROTEIN MATE FAMILY"/>
    <property type="match status" value="1"/>
</dbReference>
<dbReference type="EMBL" id="JACYFT010000005">
    <property type="protein sequence ID" value="MBD8051930.1"/>
    <property type="molecule type" value="Genomic_DNA"/>
</dbReference>
<keyword evidence="2" id="KW-0813">Transport</keyword>
<comment type="caution">
    <text evidence="8">The sequence shown here is derived from an EMBL/GenBank/DDBJ whole genome shotgun (WGS) entry which is preliminary data.</text>
</comment>
<dbReference type="InterPro" id="IPR048279">
    <property type="entry name" value="MdtK-like"/>
</dbReference>
<evidence type="ECO:0000256" key="3">
    <source>
        <dbReference type="ARBA" id="ARBA00022475"/>
    </source>
</evidence>
<proteinExistence type="predicted"/>
<evidence type="ECO:0000256" key="1">
    <source>
        <dbReference type="ARBA" id="ARBA00004429"/>
    </source>
</evidence>
<dbReference type="NCBIfam" id="TIGR00797">
    <property type="entry name" value="matE"/>
    <property type="match status" value="1"/>
</dbReference>
<feature type="transmembrane region" description="Helical" evidence="7">
    <location>
        <begin position="142"/>
        <end position="167"/>
    </location>
</feature>
<feature type="transmembrane region" description="Helical" evidence="7">
    <location>
        <begin position="292"/>
        <end position="313"/>
    </location>
</feature>
<dbReference type="InterPro" id="IPR047135">
    <property type="entry name" value="YsiQ"/>
</dbReference>
<keyword evidence="9" id="KW-1185">Reference proteome</keyword>
<feature type="transmembrane region" description="Helical" evidence="7">
    <location>
        <begin position="179"/>
        <end position="198"/>
    </location>
</feature>
<dbReference type="GO" id="GO:0005886">
    <property type="term" value="C:plasma membrane"/>
    <property type="evidence" value="ECO:0007669"/>
    <property type="project" value="UniProtKB-SubCell"/>
</dbReference>
<name>A0A927FIC1_9BURK</name>
<organism evidence="8 9">
    <name type="scientific">Limnohabitans radicicola</name>
    <dbReference type="NCBI Taxonomy" id="2771427"/>
    <lineage>
        <taxon>Bacteria</taxon>
        <taxon>Pseudomonadati</taxon>
        <taxon>Pseudomonadota</taxon>
        <taxon>Betaproteobacteria</taxon>
        <taxon>Burkholderiales</taxon>
        <taxon>Comamonadaceae</taxon>
        <taxon>Limnohabitans</taxon>
    </lineage>
</organism>
<evidence type="ECO:0000256" key="5">
    <source>
        <dbReference type="ARBA" id="ARBA00022989"/>
    </source>
</evidence>
<keyword evidence="5 7" id="KW-1133">Transmembrane helix</keyword>
<feature type="transmembrane region" description="Helical" evidence="7">
    <location>
        <begin position="204"/>
        <end position="228"/>
    </location>
</feature>
<comment type="subcellular location">
    <subcellularLocation>
        <location evidence="1">Cell inner membrane</location>
        <topology evidence="1">Multi-pass membrane protein</topology>
    </subcellularLocation>
</comment>
<evidence type="ECO:0000256" key="7">
    <source>
        <dbReference type="SAM" id="Phobius"/>
    </source>
</evidence>
<evidence type="ECO:0000313" key="9">
    <source>
        <dbReference type="Proteomes" id="UP000647424"/>
    </source>
</evidence>
<keyword evidence="6 7" id="KW-0472">Membrane</keyword>
<feature type="transmembrane region" description="Helical" evidence="7">
    <location>
        <begin position="371"/>
        <end position="393"/>
    </location>
</feature>
<feature type="transmembrane region" description="Helical" evidence="7">
    <location>
        <begin position="72"/>
        <end position="94"/>
    </location>
</feature>
<sequence>MRRYAGLHVCLRGGAVSAPRAFKAADIRALVLPLFIELSLGMLVGLAGTTLASRISDAAGGGFALANHLFGLLFMIFRLVGAGVSVVITQNLGAGHRDEADRVARAALASGTWMGGLAALLAAVGALPLLKLLNAPPDVLELAAPFLQCLALALLLDAWNACMAGVMRAHLRNRDTLQVMVVMHFTHLALAWPLMHGWGDWSGWGLPGFALAVIVSRVVGMALHLWLWRLRLGLRPAWADWWRVRRAQLVPVLHIGLPGAAENLAWELAFMVSVAAVGVLGTQALATQTYVLQFNMWILISGMAIGITVEMVVGHLIGARQLRQAHDLVRKAQTIGLGVTLLVACVMALAGPWLLRLFTQDPHILQEGSRLLWLSILLETGRTFNLIVIGALRATGDSRYPFYAGAGSMAVVLAGGSWLLGVHWGWGLAGVWMAYAADEWIRGLLMWRRWLTQGWMPYARKTHARMRAQAPAGH</sequence>
<feature type="transmembrane region" description="Helical" evidence="7">
    <location>
        <begin position="30"/>
        <end position="52"/>
    </location>
</feature>
<reference evidence="8" key="1">
    <citation type="submission" date="2020-09" db="EMBL/GenBank/DDBJ databases">
        <title>Genome seq and assembly of Limnohabitants sp.</title>
        <authorList>
            <person name="Chhetri G."/>
        </authorList>
    </citation>
    <scope>NUCLEOTIDE SEQUENCE</scope>
    <source>
        <strain evidence="8">JUR4</strain>
    </source>
</reference>
<feature type="transmembrane region" description="Helical" evidence="7">
    <location>
        <begin position="334"/>
        <end position="355"/>
    </location>
</feature>
<dbReference type="AlphaFoldDB" id="A0A927FIC1"/>
<evidence type="ECO:0000256" key="2">
    <source>
        <dbReference type="ARBA" id="ARBA00022448"/>
    </source>
</evidence>
<dbReference type="PIRSF" id="PIRSF006603">
    <property type="entry name" value="DinF"/>
    <property type="match status" value="1"/>
</dbReference>
<dbReference type="GO" id="GO:0015297">
    <property type="term" value="F:antiporter activity"/>
    <property type="evidence" value="ECO:0007669"/>
    <property type="project" value="InterPro"/>
</dbReference>